<dbReference type="InterPro" id="IPR013106">
    <property type="entry name" value="Ig_V-set"/>
</dbReference>
<feature type="signal peptide" evidence="1">
    <location>
        <begin position="1"/>
        <end position="21"/>
    </location>
</feature>
<dbReference type="InterPro" id="IPR050150">
    <property type="entry name" value="IgV_Light_Chain"/>
</dbReference>
<dbReference type="Gene3D" id="2.60.40.10">
    <property type="entry name" value="Immunoglobulins"/>
    <property type="match status" value="2"/>
</dbReference>
<comment type="caution">
    <text evidence="3">The sequence shown here is derived from an EMBL/GenBank/DDBJ whole genome shotgun (WGS) entry which is preliminary data.</text>
</comment>
<dbReference type="AlphaFoldDB" id="A0AA88M5E5"/>
<name>A0AA88M5E5_CHASR</name>
<dbReference type="InterPro" id="IPR003599">
    <property type="entry name" value="Ig_sub"/>
</dbReference>
<reference evidence="3" key="1">
    <citation type="submission" date="2023-07" db="EMBL/GenBank/DDBJ databases">
        <title>Chromosome-level Genome Assembly of Striped Snakehead (Channa striata).</title>
        <authorList>
            <person name="Liu H."/>
        </authorList>
    </citation>
    <scope>NUCLEOTIDE SEQUENCE</scope>
    <source>
        <strain evidence="3">Gz</strain>
        <tissue evidence="3">Muscle</tissue>
    </source>
</reference>
<evidence type="ECO:0000259" key="2">
    <source>
        <dbReference type="PROSITE" id="PS50835"/>
    </source>
</evidence>
<feature type="chain" id="PRO_5041634465" description="Ig-like domain-containing protein" evidence="1">
    <location>
        <begin position="22"/>
        <end position="242"/>
    </location>
</feature>
<feature type="domain" description="Ig-like" evidence="2">
    <location>
        <begin position="23"/>
        <end position="110"/>
    </location>
</feature>
<evidence type="ECO:0000256" key="1">
    <source>
        <dbReference type="SAM" id="SignalP"/>
    </source>
</evidence>
<keyword evidence="4" id="KW-1185">Reference proteome</keyword>
<gene>
    <name evidence="3" type="ORF">Q5P01_018810</name>
</gene>
<organism evidence="3 4">
    <name type="scientific">Channa striata</name>
    <name type="common">Snakehead murrel</name>
    <name type="synonym">Ophicephalus striatus</name>
    <dbReference type="NCBI Taxonomy" id="64152"/>
    <lineage>
        <taxon>Eukaryota</taxon>
        <taxon>Metazoa</taxon>
        <taxon>Chordata</taxon>
        <taxon>Craniata</taxon>
        <taxon>Vertebrata</taxon>
        <taxon>Euteleostomi</taxon>
        <taxon>Actinopterygii</taxon>
        <taxon>Neopterygii</taxon>
        <taxon>Teleostei</taxon>
        <taxon>Neoteleostei</taxon>
        <taxon>Acanthomorphata</taxon>
        <taxon>Anabantaria</taxon>
        <taxon>Anabantiformes</taxon>
        <taxon>Channoidei</taxon>
        <taxon>Channidae</taxon>
        <taxon>Channa</taxon>
    </lineage>
</organism>
<feature type="domain" description="Ig-like" evidence="2">
    <location>
        <begin position="139"/>
        <end position="241"/>
    </location>
</feature>
<sequence length="242" mass="26336">MMMSLSLLLSTLGLLVQGSSGQITLTQSPGSQSVALGQTVTIRCKTSSSVGSWLSWYLQKPGEAPKLLIYAATNRQPGVSDRFSGSGSGTDFTLTISRVQGEDAGVYYCQQKIVLIQNMTLISVLIWTLLCCCFTESRGQVTVTQPGAVRSDLGGTTTIRCKTSQNVYNGNYLAWYQQKDGERPKLLFYYVNSRVPGTPSRFTDGGSNSDFTLTISGVQTEDAAVYYCQSYHEISSQAVFTQ</sequence>
<dbReference type="SMART" id="SM00406">
    <property type="entry name" value="IGv"/>
    <property type="match status" value="2"/>
</dbReference>
<proteinExistence type="predicted"/>
<protein>
    <recommendedName>
        <fullName evidence="2">Ig-like domain-containing protein</fullName>
    </recommendedName>
</protein>
<dbReference type="PANTHER" id="PTHR23267">
    <property type="entry name" value="IMMUNOGLOBULIN LIGHT CHAIN"/>
    <property type="match status" value="1"/>
</dbReference>
<dbReference type="SMART" id="SM00409">
    <property type="entry name" value="IG"/>
    <property type="match status" value="2"/>
</dbReference>
<dbReference type="InterPro" id="IPR007110">
    <property type="entry name" value="Ig-like_dom"/>
</dbReference>
<dbReference type="PROSITE" id="PS50835">
    <property type="entry name" value="IG_LIKE"/>
    <property type="match status" value="2"/>
</dbReference>
<evidence type="ECO:0000313" key="4">
    <source>
        <dbReference type="Proteomes" id="UP001187415"/>
    </source>
</evidence>
<dbReference type="InterPro" id="IPR013783">
    <property type="entry name" value="Ig-like_fold"/>
</dbReference>
<dbReference type="Proteomes" id="UP001187415">
    <property type="component" value="Unassembled WGS sequence"/>
</dbReference>
<dbReference type="FunFam" id="2.60.40.10:FF:001230">
    <property type="entry name" value="Immunoglobulin kappa variable 8-16"/>
    <property type="match status" value="2"/>
</dbReference>
<evidence type="ECO:0000313" key="3">
    <source>
        <dbReference type="EMBL" id="KAK2830879.1"/>
    </source>
</evidence>
<accession>A0AA88M5E5</accession>
<dbReference type="SUPFAM" id="SSF48726">
    <property type="entry name" value="Immunoglobulin"/>
    <property type="match status" value="2"/>
</dbReference>
<dbReference type="Pfam" id="PF07686">
    <property type="entry name" value="V-set"/>
    <property type="match status" value="2"/>
</dbReference>
<dbReference type="InterPro" id="IPR036179">
    <property type="entry name" value="Ig-like_dom_sf"/>
</dbReference>
<keyword evidence="1" id="KW-0732">Signal</keyword>
<dbReference type="EMBL" id="JAUPFM010000014">
    <property type="protein sequence ID" value="KAK2830879.1"/>
    <property type="molecule type" value="Genomic_DNA"/>
</dbReference>